<evidence type="ECO:0000313" key="2">
    <source>
        <dbReference type="EMBL" id="CAE0720179.1"/>
    </source>
</evidence>
<name>A0A7S4EKZ1_9STRA</name>
<feature type="signal peptide" evidence="1">
    <location>
        <begin position="1"/>
        <end position="23"/>
    </location>
</feature>
<proteinExistence type="predicted"/>
<feature type="chain" id="PRO_5031521603" evidence="1">
    <location>
        <begin position="24"/>
        <end position="319"/>
    </location>
</feature>
<gene>
    <name evidence="2" type="ORF">PAUS00366_LOCUS12933</name>
</gene>
<dbReference type="EMBL" id="HBIX01018053">
    <property type="protein sequence ID" value="CAE0720179.1"/>
    <property type="molecule type" value="Transcribed_RNA"/>
</dbReference>
<accession>A0A7S4EKZ1</accession>
<sequence length="319" mass="34967">MVSIRLLSSISSLLLLAPAPTQGETFFWLNVDRAAGTFEVTVSEEAGVPCKESIGRLEDTIHEKFSLFAMSVDHHDHGHDHDHYDKDKDKDKDSSYNHEIYKKKNGNNGKHGNMRGPAHVLEWELLDDRIVGVLPTELTEYESSSVIVSGHLMEDAGTSTSTHTASTANDSDNRNDAGFELQHHFYSDQLLNKNTPFRIPAHETMKEKPFYVELVGCDSEIVATVHGVSNRSTFAAAEPPPVSVCVYEIGGQEIGCRDADAVTKGPQATPDTVVARIPTTLGVSTTIFAKVHVVFPGDGDGETMKYATVSDNFEPQCSY</sequence>
<reference evidence="2" key="1">
    <citation type="submission" date="2021-01" db="EMBL/GenBank/DDBJ databases">
        <authorList>
            <person name="Corre E."/>
            <person name="Pelletier E."/>
            <person name="Niang G."/>
            <person name="Scheremetjew M."/>
            <person name="Finn R."/>
            <person name="Kale V."/>
            <person name="Holt S."/>
            <person name="Cochrane G."/>
            <person name="Meng A."/>
            <person name="Brown T."/>
            <person name="Cohen L."/>
        </authorList>
    </citation>
    <scope>NUCLEOTIDE SEQUENCE</scope>
    <source>
        <strain evidence="2">10249 10 AB</strain>
    </source>
</reference>
<dbReference type="AlphaFoldDB" id="A0A7S4EKZ1"/>
<organism evidence="2">
    <name type="scientific">Pseudo-nitzschia australis</name>
    <dbReference type="NCBI Taxonomy" id="44445"/>
    <lineage>
        <taxon>Eukaryota</taxon>
        <taxon>Sar</taxon>
        <taxon>Stramenopiles</taxon>
        <taxon>Ochrophyta</taxon>
        <taxon>Bacillariophyta</taxon>
        <taxon>Bacillariophyceae</taxon>
        <taxon>Bacillariophycidae</taxon>
        <taxon>Bacillariales</taxon>
        <taxon>Bacillariaceae</taxon>
        <taxon>Pseudo-nitzschia</taxon>
    </lineage>
</organism>
<protein>
    <submittedName>
        <fullName evidence="2">Uncharacterized protein</fullName>
    </submittedName>
</protein>
<evidence type="ECO:0000256" key="1">
    <source>
        <dbReference type="SAM" id="SignalP"/>
    </source>
</evidence>
<keyword evidence="1" id="KW-0732">Signal</keyword>